<accession>A0A5C5WWS4</accession>
<dbReference type="Proteomes" id="UP000316598">
    <property type="component" value="Unassembled WGS sequence"/>
</dbReference>
<evidence type="ECO:0000256" key="7">
    <source>
        <dbReference type="ARBA" id="ARBA00023136"/>
    </source>
</evidence>
<keyword evidence="8" id="KW-0732">Signal</keyword>
<comment type="subcellular location">
    <subcellularLocation>
        <location evidence="1">Golgi apparatus membrane</location>
        <topology evidence="1">Single-pass type II membrane protein</topology>
    </subcellularLocation>
</comment>
<name>A0A5C5WWS4_9BACT</name>
<evidence type="ECO:0000313" key="9">
    <source>
        <dbReference type="EMBL" id="TWT54990.1"/>
    </source>
</evidence>
<keyword evidence="4" id="KW-0735">Signal-anchor</keyword>
<proteinExistence type="predicted"/>
<dbReference type="OrthoDB" id="9816564at2"/>
<evidence type="ECO:0000256" key="5">
    <source>
        <dbReference type="ARBA" id="ARBA00022989"/>
    </source>
</evidence>
<dbReference type="Pfam" id="PF16317">
    <property type="entry name" value="Glyco_hydro_99"/>
    <property type="match status" value="1"/>
</dbReference>
<evidence type="ECO:0000256" key="1">
    <source>
        <dbReference type="ARBA" id="ARBA00004323"/>
    </source>
</evidence>
<dbReference type="Gene3D" id="3.20.20.80">
    <property type="entry name" value="Glycosidases"/>
    <property type="match status" value="1"/>
</dbReference>
<evidence type="ECO:0000256" key="4">
    <source>
        <dbReference type="ARBA" id="ARBA00022968"/>
    </source>
</evidence>
<evidence type="ECO:0000256" key="6">
    <source>
        <dbReference type="ARBA" id="ARBA00023034"/>
    </source>
</evidence>
<dbReference type="EMBL" id="SJPI01000001">
    <property type="protein sequence ID" value="TWT54990.1"/>
    <property type="molecule type" value="Genomic_DNA"/>
</dbReference>
<feature type="chain" id="PRO_5022958031" description="Glycosyl hydrolase family 71" evidence="8">
    <location>
        <begin position="23"/>
        <end position="401"/>
    </location>
</feature>
<evidence type="ECO:0000256" key="2">
    <source>
        <dbReference type="ARBA" id="ARBA00022692"/>
    </source>
</evidence>
<dbReference type="AlphaFoldDB" id="A0A5C5WWS4"/>
<dbReference type="InterPro" id="IPR026071">
    <property type="entry name" value="Glyco_Hydrolase_99"/>
</dbReference>
<sequence precursor="true">MMIRNLFLFLSLFLCGESFVLAQAVDGDSQAKPLILAHYMPWFSASPRADDSGEMSWGWHWTMNHFDPDQVKGDRRQIASHFYPVIGPYDSADPAVLEYHLLLMKTAGIDGVIVDWYGLEAFNDYPMLHRNTQLLFEAVSKRGMKFAICYEDQTIPIMVRAGRLNESDQVSHAINEINQMQTMWFDHPCYVRVDGKPVLLSFGDSGLTNDGWKECLAGLKHSVAYFSEHTRRDGAMGAYDWPVPSMGFKASDRFETLAKSWEYAIPVAFPRFVDCYAEGNAGDGYQHIDDWGGETFKRTLVTASKFNAPMIQLATWNDWGEGTQIEPSREHGFRDLEMIQMFRRRYVDKKFAAKADDLQLPLELWKQRQDAAADDGRLTEVADLIADGEFARARKRLESRR</sequence>
<dbReference type="RefSeq" id="WP_146514942.1">
    <property type="nucleotide sequence ID" value="NZ_SJPI01000001.1"/>
</dbReference>
<keyword evidence="5" id="KW-1133">Transmembrane helix</keyword>
<dbReference type="PANTHER" id="PTHR13572">
    <property type="entry name" value="ENDO-ALPHA-1,2-MANNOSIDASE"/>
    <property type="match status" value="1"/>
</dbReference>
<keyword evidence="7" id="KW-0472">Membrane</keyword>
<organism evidence="9 10">
    <name type="scientific">Rubripirellula amarantea</name>
    <dbReference type="NCBI Taxonomy" id="2527999"/>
    <lineage>
        <taxon>Bacteria</taxon>
        <taxon>Pseudomonadati</taxon>
        <taxon>Planctomycetota</taxon>
        <taxon>Planctomycetia</taxon>
        <taxon>Pirellulales</taxon>
        <taxon>Pirellulaceae</taxon>
        <taxon>Rubripirellula</taxon>
    </lineage>
</organism>
<dbReference type="CDD" id="cd11575">
    <property type="entry name" value="GH99_GH71_like_3"/>
    <property type="match status" value="1"/>
</dbReference>
<protein>
    <recommendedName>
        <fullName evidence="11">Glycosyl hydrolase family 71</fullName>
    </recommendedName>
</protein>
<keyword evidence="2" id="KW-0812">Transmembrane</keyword>
<evidence type="ECO:0000256" key="8">
    <source>
        <dbReference type="SAM" id="SignalP"/>
    </source>
</evidence>
<gene>
    <name evidence="9" type="ORF">Pla22_26440</name>
</gene>
<evidence type="ECO:0008006" key="11">
    <source>
        <dbReference type="Google" id="ProtNLM"/>
    </source>
</evidence>
<evidence type="ECO:0000256" key="3">
    <source>
        <dbReference type="ARBA" id="ARBA00022801"/>
    </source>
</evidence>
<keyword evidence="6" id="KW-0333">Golgi apparatus</keyword>
<keyword evidence="3" id="KW-0378">Hydrolase</keyword>
<feature type="signal peptide" evidence="8">
    <location>
        <begin position="1"/>
        <end position="22"/>
    </location>
</feature>
<dbReference type="PANTHER" id="PTHR13572:SF4">
    <property type="entry name" value="RE57134P"/>
    <property type="match status" value="1"/>
</dbReference>
<evidence type="ECO:0000313" key="10">
    <source>
        <dbReference type="Proteomes" id="UP000316598"/>
    </source>
</evidence>
<reference evidence="9 10" key="1">
    <citation type="submission" date="2019-02" db="EMBL/GenBank/DDBJ databases">
        <title>Deep-cultivation of Planctomycetes and their phenomic and genomic characterization uncovers novel biology.</title>
        <authorList>
            <person name="Wiegand S."/>
            <person name="Jogler M."/>
            <person name="Boedeker C."/>
            <person name="Pinto D."/>
            <person name="Vollmers J."/>
            <person name="Rivas-Marin E."/>
            <person name="Kohn T."/>
            <person name="Peeters S.H."/>
            <person name="Heuer A."/>
            <person name="Rast P."/>
            <person name="Oberbeckmann S."/>
            <person name="Bunk B."/>
            <person name="Jeske O."/>
            <person name="Meyerdierks A."/>
            <person name="Storesund J.E."/>
            <person name="Kallscheuer N."/>
            <person name="Luecker S."/>
            <person name="Lage O.M."/>
            <person name="Pohl T."/>
            <person name="Merkel B.J."/>
            <person name="Hornburger P."/>
            <person name="Mueller R.-W."/>
            <person name="Bruemmer F."/>
            <person name="Labrenz M."/>
            <person name="Spormann A.M."/>
            <person name="Op Den Camp H."/>
            <person name="Overmann J."/>
            <person name="Amann R."/>
            <person name="Jetten M.S.M."/>
            <person name="Mascher T."/>
            <person name="Medema M.H."/>
            <person name="Devos D.P."/>
            <person name="Kaster A.-K."/>
            <person name="Ovreas L."/>
            <person name="Rohde M."/>
            <person name="Galperin M.Y."/>
            <person name="Jogler C."/>
        </authorList>
    </citation>
    <scope>NUCLEOTIDE SEQUENCE [LARGE SCALE GENOMIC DNA]</scope>
    <source>
        <strain evidence="9 10">Pla22</strain>
    </source>
</reference>
<keyword evidence="10" id="KW-1185">Reference proteome</keyword>
<dbReference type="GO" id="GO:0004559">
    <property type="term" value="F:alpha-mannosidase activity"/>
    <property type="evidence" value="ECO:0007669"/>
    <property type="project" value="TreeGrafter"/>
</dbReference>
<comment type="caution">
    <text evidence="9">The sequence shown here is derived from an EMBL/GenBank/DDBJ whole genome shotgun (WGS) entry which is preliminary data.</text>
</comment>